<dbReference type="RefSeq" id="WP_129248072.1">
    <property type="nucleotide sequence ID" value="NZ_JABZEL010000017.1"/>
</dbReference>
<sequence>MDMPLADHDENVWRRSEAHAAFSLRGDRLAVLTRGAAATIAGSAVSALLLMTTPDRYGMHGMSLQMALVMGPLALSLSAYGRLAVARIWLGATGRLP</sequence>
<evidence type="ECO:0000256" key="1">
    <source>
        <dbReference type="SAM" id="Phobius"/>
    </source>
</evidence>
<dbReference type="AlphaFoldDB" id="A0A4Q1QU25"/>
<dbReference type="EMBL" id="SDIF01000034">
    <property type="protein sequence ID" value="RXS66642.1"/>
    <property type="molecule type" value="Genomic_DNA"/>
</dbReference>
<dbReference type="GeneID" id="95779222"/>
<gene>
    <name evidence="2" type="ORF">EST54_14730</name>
</gene>
<keyword evidence="1" id="KW-0812">Transmembrane</keyword>
<comment type="caution">
    <text evidence="2">The sequence shown here is derived from an EMBL/GenBank/DDBJ whole genome shotgun (WGS) entry which is preliminary data.</text>
</comment>
<keyword evidence="1" id="KW-1133">Transmembrane helix</keyword>
<reference evidence="2 3" key="1">
    <citation type="submission" date="2019-01" db="EMBL/GenBank/DDBJ databases">
        <title>Draft genome sequences of the type strain Streptomyces sioyaensis DSM 40032 and its novel strain, TM32, a thermotolerant antibiotics-producing actinobacterium.</title>
        <authorList>
            <person name="Nakaew N."/>
            <person name="Lumyong S."/>
            <person name="Sloan W.T."/>
            <person name="Sungthong R."/>
        </authorList>
    </citation>
    <scope>NUCLEOTIDE SEQUENCE [LARGE SCALE GENOMIC DNA]</scope>
    <source>
        <strain evidence="2 3">DSM 40032</strain>
    </source>
</reference>
<accession>A0A4Q1QU25</accession>
<protein>
    <submittedName>
        <fullName evidence="2">Uncharacterized protein</fullName>
    </submittedName>
</protein>
<keyword evidence="1" id="KW-0472">Membrane</keyword>
<dbReference type="Proteomes" id="UP000289482">
    <property type="component" value="Unassembled WGS sequence"/>
</dbReference>
<keyword evidence="3" id="KW-1185">Reference proteome</keyword>
<feature type="transmembrane region" description="Helical" evidence="1">
    <location>
        <begin position="64"/>
        <end position="90"/>
    </location>
</feature>
<feature type="transmembrane region" description="Helical" evidence="1">
    <location>
        <begin position="31"/>
        <end position="52"/>
    </location>
</feature>
<evidence type="ECO:0000313" key="2">
    <source>
        <dbReference type="EMBL" id="RXS66642.1"/>
    </source>
</evidence>
<evidence type="ECO:0000313" key="3">
    <source>
        <dbReference type="Proteomes" id="UP000289482"/>
    </source>
</evidence>
<name>A0A4Q1QU25_9ACTN</name>
<proteinExistence type="predicted"/>
<organism evidence="2 3">
    <name type="scientific">Streptomyces sioyaensis</name>
    <dbReference type="NCBI Taxonomy" id="67364"/>
    <lineage>
        <taxon>Bacteria</taxon>
        <taxon>Bacillati</taxon>
        <taxon>Actinomycetota</taxon>
        <taxon>Actinomycetes</taxon>
        <taxon>Kitasatosporales</taxon>
        <taxon>Streptomycetaceae</taxon>
        <taxon>Streptomyces</taxon>
    </lineage>
</organism>